<organism evidence="1 2">
    <name type="scientific">Helianthus annuus</name>
    <name type="common">Common sunflower</name>
    <dbReference type="NCBI Taxonomy" id="4232"/>
    <lineage>
        <taxon>Eukaryota</taxon>
        <taxon>Viridiplantae</taxon>
        <taxon>Streptophyta</taxon>
        <taxon>Embryophyta</taxon>
        <taxon>Tracheophyta</taxon>
        <taxon>Spermatophyta</taxon>
        <taxon>Magnoliopsida</taxon>
        <taxon>eudicotyledons</taxon>
        <taxon>Gunneridae</taxon>
        <taxon>Pentapetalae</taxon>
        <taxon>asterids</taxon>
        <taxon>campanulids</taxon>
        <taxon>Asterales</taxon>
        <taxon>Asteraceae</taxon>
        <taxon>Asteroideae</taxon>
        <taxon>Heliantheae alliance</taxon>
        <taxon>Heliantheae</taxon>
        <taxon>Helianthus</taxon>
    </lineage>
</organism>
<accession>A0A251S6Q3</accession>
<gene>
    <name evidence="1" type="ORF">HannXRQ_Chr16g0526821</name>
</gene>
<evidence type="ECO:0000313" key="2">
    <source>
        <dbReference type="Proteomes" id="UP000215914"/>
    </source>
</evidence>
<proteinExistence type="predicted"/>
<name>A0A251S6Q3_HELAN</name>
<dbReference type="EMBL" id="CM007905">
    <property type="protein sequence ID" value="OTF92881.1"/>
    <property type="molecule type" value="Genomic_DNA"/>
</dbReference>
<protein>
    <submittedName>
        <fullName evidence="1">Uncharacterized protein</fullName>
    </submittedName>
</protein>
<dbReference type="Proteomes" id="UP000215914">
    <property type="component" value="Chromosome 16"/>
</dbReference>
<evidence type="ECO:0000313" key="1">
    <source>
        <dbReference type="EMBL" id="OTF92881.1"/>
    </source>
</evidence>
<reference evidence="2" key="1">
    <citation type="journal article" date="2017" name="Nature">
        <title>The sunflower genome provides insights into oil metabolism, flowering and Asterid evolution.</title>
        <authorList>
            <person name="Badouin H."/>
            <person name="Gouzy J."/>
            <person name="Grassa C.J."/>
            <person name="Murat F."/>
            <person name="Staton S.E."/>
            <person name="Cottret L."/>
            <person name="Lelandais-Briere C."/>
            <person name="Owens G.L."/>
            <person name="Carrere S."/>
            <person name="Mayjonade B."/>
            <person name="Legrand L."/>
            <person name="Gill N."/>
            <person name="Kane N.C."/>
            <person name="Bowers J.E."/>
            <person name="Hubner S."/>
            <person name="Bellec A."/>
            <person name="Berard A."/>
            <person name="Berges H."/>
            <person name="Blanchet N."/>
            <person name="Boniface M.C."/>
            <person name="Brunel D."/>
            <person name="Catrice O."/>
            <person name="Chaidir N."/>
            <person name="Claudel C."/>
            <person name="Donnadieu C."/>
            <person name="Faraut T."/>
            <person name="Fievet G."/>
            <person name="Helmstetter N."/>
            <person name="King M."/>
            <person name="Knapp S.J."/>
            <person name="Lai Z."/>
            <person name="Le Paslier M.C."/>
            <person name="Lippi Y."/>
            <person name="Lorenzon L."/>
            <person name="Mandel J.R."/>
            <person name="Marage G."/>
            <person name="Marchand G."/>
            <person name="Marquand E."/>
            <person name="Bret-Mestries E."/>
            <person name="Morien E."/>
            <person name="Nambeesan S."/>
            <person name="Nguyen T."/>
            <person name="Pegot-Espagnet P."/>
            <person name="Pouilly N."/>
            <person name="Raftis F."/>
            <person name="Sallet E."/>
            <person name="Schiex T."/>
            <person name="Thomas J."/>
            <person name="Vandecasteele C."/>
            <person name="Vares D."/>
            <person name="Vear F."/>
            <person name="Vautrin S."/>
            <person name="Crespi M."/>
            <person name="Mangin B."/>
            <person name="Burke J.M."/>
            <person name="Salse J."/>
            <person name="Munos S."/>
            <person name="Vincourt P."/>
            <person name="Rieseberg L.H."/>
            <person name="Langlade N.B."/>
        </authorList>
    </citation>
    <scope>NUCLEOTIDE SEQUENCE [LARGE SCALE GENOMIC DNA]</scope>
    <source>
        <strain evidence="2">cv. SF193</strain>
    </source>
</reference>
<dbReference type="InParanoid" id="A0A251S6Q3"/>
<dbReference type="AlphaFoldDB" id="A0A251S6Q3"/>
<keyword evidence="2" id="KW-1185">Reference proteome</keyword>
<sequence>MGQLNFCKEIGVPRKAGKTTFALADRNEHRYETVSGFLGVDRGGKQTVSTHLYEAGQFGFYLFDDGSKRFLATVLTP</sequence>